<comment type="caution">
    <text evidence="1">The sequence shown here is derived from an EMBL/GenBank/DDBJ whole genome shotgun (WGS) entry which is preliminary data.</text>
</comment>
<name>A0AC60QDI7_IXOPE</name>
<organism evidence="1 2">
    <name type="scientific">Ixodes persulcatus</name>
    <name type="common">Taiga tick</name>
    <dbReference type="NCBI Taxonomy" id="34615"/>
    <lineage>
        <taxon>Eukaryota</taxon>
        <taxon>Metazoa</taxon>
        <taxon>Ecdysozoa</taxon>
        <taxon>Arthropoda</taxon>
        <taxon>Chelicerata</taxon>
        <taxon>Arachnida</taxon>
        <taxon>Acari</taxon>
        <taxon>Parasitiformes</taxon>
        <taxon>Ixodida</taxon>
        <taxon>Ixodoidea</taxon>
        <taxon>Ixodidae</taxon>
        <taxon>Ixodinae</taxon>
        <taxon>Ixodes</taxon>
    </lineage>
</organism>
<evidence type="ECO:0000313" key="1">
    <source>
        <dbReference type="EMBL" id="KAG0431501.1"/>
    </source>
</evidence>
<reference evidence="1 2" key="1">
    <citation type="journal article" date="2020" name="Cell">
        <title>Large-Scale Comparative Analyses of Tick Genomes Elucidate Their Genetic Diversity and Vector Capacities.</title>
        <authorList>
            <consortium name="Tick Genome and Microbiome Consortium (TIGMIC)"/>
            <person name="Jia N."/>
            <person name="Wang J."/>
            <person name="Shi W."/>
            <person name="Du L."/>
            <person name="Sun Y."/>
            <person name="Zhan W."/>
            <person name="Jiang J.F."/>
            <person name="Wang Q."/>
            <person name="Zhang B."/>
            <person name="Ji P."/>
            <person name="Bell-Sakyi L."/>
            <person name="Cui X.M."/>
            <person name="Yuan T.T."/>
            <person name="Jiang B.G."/>
            <person name="Yang W.F."/>
            <person name="Lam T.T."/>
            <person name="Chang Q.C."/>
            <person name="Ding S.J."/>
            <person name="Wang X.J."/>
            <person name="Zhu J.G."/>
            <person name="Ruan X.D."/>
            <person name="Zhao L."/>
            <person name="Wei J.T."/>
            <person name="Ye R.Z."/>
            <person name="Que T.C."/>
            <person name="Du C.H."/>
            <person name="Zhou Y.H."/>
            <person name="Cheng J.X."/>
            <person name="Dai P.F."/>
            <person name="Guo W.B."/>
            <person name="Han X.H."/>
            <person name="Huang E.J."/>
            <person name="Li L.F."/>
            <person name="Wei W."/>
            <person name="Gao Y.C."/>
            <person name="Liu J.Z."/>
            <person name="Shao H.Z."/>
            <person name="Wang X."/>
            <person name="Wang C.C."/>
            <person name="Yang T.C."/>
            <person name="Huo Q.B."/>
            <person name="Li W."/>
            <person name="Chen H.Y."/>
            <person name="Chen S.E."/>
            <person name="Zhou L.G."/>
            <person name="Ni X.B."/>
            <person name="Tian J.H."/>
            <person name="Sheng Y."/>
            <person name="Liu T."/>
            <person name="Pan Y.S."/>
            <person name="Xia L.Y."/>
            <person name="Li J."/>
            <person name="Zhao F."/>
            <person name="Cao W.C."/>
        </authorList>
    </citation>
    <scope>NUCLEOTIDE SEQUENCE [LARGE SCALE GENOMIC DNA]</scope>
    <source>
        <strain evidence="1">Iper-2018</strain>
    </source>
</reference>
<accession>A0AC60QDI7</accession>
<evidence type="ECO:0000313" key="2">
    <source>
        <dbReference type="Proteomes" id="UP000805193"/>
    </source>
</evidence>
<keyword evidence="2" id="KW-1185">Reference proteome</keyword>
<dbReference type="EMBL" id="JABSTQ010009218">
    <property type="protein sequence ID" value="KAG0431501.1"/>
    <property type="molecule type" value="Genomic_DNA"/>
</dbReference>
<sequence length="259" mass="27624">MASDLPTVRPLVPARVDSKRELVDSVRVLVPLLAEAPRTTCSLTTTSLGTPPTPASLLVMLRTSVLGRSRDLLDLPVEPALDRLATDRAVSERSPLVASEWVVLAIKEEVVMEATLVPGESATEAASVVSVWVTVLVSVTELALAVLVWATDTEPSMVKWLGPAWLDSRRELLGTTRDLVLLLAEAPRRTCSPTTTSPGTTPTLVFLPAIPMYSVLGSNRVLLDSAVEPWVDRLAMDRAVLEVSPPVAAGVGGLGYVPH</sequence>
<protein>
    <submittedName>
        <fullName evidence="1">Uncharacterized protein</fullName>
    </submittedName>
</protein>
<dbReference type="Proteomes" id="UP000805193">
    <property type="component" value="Unassembled WGS sequence"/>
</dbReference>
<gene>
    <name evidence="1" type="ORF">HPB47_021730</name>
</gene>
<proteinExistence type="predicted"/>